<dbReference type="InterPro" id="IPR000795">
    <property type="entry name" value="T_Tr_GTP-bd_dom"/>
</dbReference>
<evidence type="ECO:0000256" key="2">
    <source>
        <dbReference type="ARBA" id="ARBA00022490"/>
    </source>
</evidence>
<keyword evidence="2" id="KW-0963">Cytoplasm</keyword>
<dbReference type="EMBL" id="NBSK02000003">
    <property type="protein sequence ID" value="KAJ0218498.1"/>
    <property type="molecule type" value="Genomic_DNA"/>
</dbReference>
<dbReference type="SUPFAM" id="SSF54980">
    <property type="entry name" value="EF-G C-terminal domain-like"/>
    <property type="match status" value="2"/>
</dbReference>
<dbReference type="GO" id="GO:1990904">
    <property type="term" value="C:ribonucleoprotein complex"/>
    <property type="evidence" value="ECO:0000318"/>
    <property type="project" value="GO_Central"/>
</dbReference>
<dbReference type="SUPFAM" id="SSF54211">
    <property type="entry name" value="Ribosomal protein S5 domain 2-like"/>
    <property type="match status" value="1"/>
</dbReference>
<dbReference type="InterPro" id="IPR009000">
    <property type="entry name" value="Transl_B-barrel_sf"/>
</dbReference>
<dbReference type="PANTHER" id="PTHR42908">
    <property type="entry name" value="TRANSLATION ELONGATION FACTOR-RELATED"/>
    <property type="match status" value="1"/>
</dbReference>
<reference evidence="8 9" key="1">
    <citation type="journal article" date="2017" name="Nat. Commun.">
        <title>Genome assembly with in vitro proximity ligation data and whole-genome triplication in lettuce.</title>
        <authorList>
            <person name="Reyes-Chin-Wo S."/>
            <person name="Wang Z."/>
            <person name="Yang X."/>
            <person name="Kozik A."/>
            <person name="Arikit S."/>
            <person name="Song C."/>
            <person name="Xia L."/>
            <person name="Froenicke L."/>
            <person name="Lavelle D.O."/>
            <person name="Truco M.J."/>
            <person name="Xia R."/>
            <person name="Zhu S."/>
            <person name="Xu C."/>
            <person name="Xu H."/>
            <person name="Xu X."/>
            <person name="Cox K."/>
            <person name="Korf I."/>
            <person name="Meyers B.C."/>
            <person name="Michelmore R.W."/>
        </authorList>
    </citation>
    <scope>NUCLEOTIDE SEQUENCE [LARGE SCALE GENOMIC DNA]</scope>
    <source>
        <strain evidence="9">cv. Salinas</strain>
        <tissue evidence="8">Seedlings</tissue>
    </source>
</reference>
<dbReference type="InterPro" id="IPR035647">
    <property type="entry name" value="EFG_III/V"/>
</dbReference>
<dbReference type="FunFam" id="3.90.1430.10:FF:000003">
    <property type="entry name" value="Elongation factor 2"/>
    <property type="match status" value="1"/>
</dbReference>
<gene>
    <name evidence="8" type="ORF">LSAT_V11C300138340</name>
</gene>
<feature type="domain" description="Tr-type G" evidence="7">
    <location>
        <begin position="52"/>
        <end position="377"/>
    </location>
</feature>
<dbReference type="Gene3D" id="3.90.1430.10">
    <property type="entry name" value="Yeast translation eEF2 (G' domain)"/>
    <property type="match status" value="1"/>
</dbReference>
<organism evidence="8 9">
    <name type="scientific">Lactuca sativa</name>
    <name type="common">Garden lettuce</name>
    <dbReference type="NCBI Taxonomy" id="4236"/>
    <lineage>
        <taxon>Eukaryota</taxon>
        <taxon>Viridiplantae</taxon>
        <taxon>Streptophyta</taxon>
        <taxon>Embryophyta</taxon>
        <taxon>Tracheophyta</taxon>
        <taxon>Spermatophyta</taxon>
        <taxon>Magnoliopsida</taxon>
        <taxon>eudicotyledons</taxon>
        <taxon>Gunneridae</taxon>
        <taxon>Pentapetalae</taxon>
        <taxon>asterids</taxon>
        <taxon>campanulids</taxon>
        <taxon>Asterales</taxon>
        <taxon>Asteraceae</taxon>
        <taxon>Cichorioideae</taxon>
        <taxon>Cichorieae</taxon>
        <taxon>Lactucinae</taxon>
        <taxon>Lactuca</taxon>
    </lineage>
</organism>
<evidence type="ECO:0000256" key="4">
    <source>
        <dbReference type="ARBA" id="ARBA00022768"/>
    </source>
</evidence>
<dbReference type="FunFam" id="2.40.30.10:FF:000010">
    <property type="entry name" value="Translation elongation factor 2"/>
    <property type="match status" value="1"/>
</dbReference>
<dbReference type="GO" id="GO:0005829">
    <property type="term" value="C:cytosol"/>
    <property type="evidence" value="ECO:0000318"/>
    <property type="project" value="GO_Central"/>
</dbReference>
<dbReference type="InterPro" id="IPR020568">
    <property type="entry name" value="Ribosomal_Su5_D2-typ_SF"/>
</dbReference>
<dbReference type="InterPro" id="IPR027417">
    <property type="entry name" value="P-loop_NTPase"/>
</dbReference>
<dbReference type="Gene3D" id="3.30.70.870">
    <property type="entry name" value="Elongation Factor G (Translational Gtpase), domain 3"/>
    <property type="match status" value="1"/>
</dbReference>
<dbReference type="SUPFAM" id="SSF52540">
    <property type="entry name" value="P-loop containing nucleoside triphosphate hydrolases"/>
    <property type="match status" value="1"/>
</dbReference>
<evidence type="ECO:0000256" key="5">
    <source>
        <dbReference type="ARBA" id="ARBA00022917"/>
    </source>
</evidence>
<dbReference type="FunFam" id="3.30.70.870:FF:000002">
    <property type="entry name" value="Translation elongation factor 2"/>
    <property type="match status" value="1"/>
</dbReference>
<dbReference type="Pfam" id="PF03764">
    <property type="entry name" value="EFG_IV"/>
    <property type="match status" value="1"/>
</dbReference>
<dbReference type="CDD" id="cd16268">
    <property type="entry name" value="EF2_II"/>
    <property type="match status" value="1"/>
</dbReference>
<evidence type="ECO:0000259" key="7">
    <source>
        <dbReference type="PROSITE" id="PS51722"/>
    </source>
</evidence>
<dbReference type="CDD" id="cd01681">
    <property type="entry name" value="aeEF2_snRNP_like_IV"/>
    <property type="match status" value="1"/>
</dbReference>
<evidence type="ECO:0000313" key="8">
    <source>
        <dbReference type="EMBL" id="KAJ0218498.1"/>
    </source>
</evidence>
<dbReference type="PRINTS" id="PR00315">
    <property type="entry name" value="ELONGATNFCT"/>
</dbReference>
<keyword evidence="6" id="KW-0342">GTP-binding</keyword>
<dbReference type="SMART" id="SM00889">
    <property type="entry name" value="EFG_IV"/>
    <property type="match status" value="1"/>
</dbReference>
<dbReference type="Pfam" id="PF00009">
    <property type="entry name" value="GTP_EFTU"/>
    <property type="match status" value="1"/>
</dbReference>
<evidence type="ECO:0000256" key="1">
    <source>
        <dbReference type="ARBA" id="ARBA00004496"/>
    </source>
</evidence>
<keyword evidence="4" id="KW-0251">Elongation factor</keyword>
<dbReference type="SUPFAM" id="SSF50447">
    <property type="entry name" value="Translation proteins"/>
    <property type="match status" value="1"/>
</dbReference>
<name>A0A9R1W9V0_LACSA</name>
<dbReference type="Gene3D" id="3.30.70.240">
    <property type="match status" value="1"/>
</dbReference>
<dbReference type="PANTHER" id="PTHR42908:SF10">
    <property type="entry name" value="EUKARYOTIC TRANSLATION ELONGATION FACTOR 2"/>
    <property type="match status" value="1"/>
</dbReference>
<keyword evidence="5" id="KW-0648">Protein biosynthesis</keyword>
<dbReference type="InterPro" id="IPR005517">
    <property type="entry name" value="Transl_elong_EFG/EF2_IV"/>
</dbReference>
<dbReference type="NCBIfam" id="TIGR00231">
    <property type="entry name" value="small_GTP"/>
    <property type="match status" value="1"/>
</dbReference>
<dbReference type="GO" id="GO:0003924">
    <property type="term" value="F:GTPase activity"/>
    <property type="evidence" value="ECO:0000318"/>
    <property type="project" value="GO_Central"/>
</dbReference>
<keyword evidence="3" id="KW-0547">Nucleotide-binding</keyword>
<dbReference type="AlphaFoldDB" id="A0A9R1W9V0"/>
<accession>A0A9R1W9V0</accession>
<dbReference type="InterPro" id="IPR014721">
    <property type="entry name" value="Ribsml_uS5_D2-typ_fold_subgr"/>
</dbReference>
<comment type="subcellular location">
    <subcellularLocation>
        <location evidence="1">Cytoplasm</location>
    </subcellularLocation>
</comment>
<dbReference type="Gene3D" id="3.30.230.10">
    <property type="match status" value="1"/>
</dbReference>
<dbReference type="InterPro" id="IPR005225">
    <property type="entry name" value="Small_GTP-bd"/>
</dbReference>
<comment type="caution">
    <text evidence="8">The sequence shown here is derived from an EMBL/GenBank/DDBJ whole genome shotgun (WGS) entry which is preliminary data.</text>
</comment>
<dbReference type="OrthoDB" id="1635583at2759"/>
<keyword evidence="9" id="KW-1185">Reference proteome</keyword>
<evidence type="ECO:0000256" key="6">
    <source>
        <dbReference type="ARBA" id="ARBA00023134"/>
    </source>
</evidence>
<dbReference type="Proteomes" id="UP000235145">
    <property type="component" value="Unassembled WGS sequence"/>
</dbReference>
<dbReference type="GO" id="GO:0003746">
    <property type="term" value="F:translation elongation factor activity"/>
    <property type="evidence" value="ECO:0000318"/>
    <property type="project" value="GO_Central"/>
</dbReference>
<evidence type="ECO:0000256" key="3">
    <source>
        <dbReference type="ARBA" id="ARBA00022741"/>
    </source>
</evidence>
<dbReference type="GO" id="GO:0005525">
    <property type="term" value="F:GTP binding"/>
    <property type="evidence" value="ECO:0007669"/>
    <property type="project" value="UniProtKB-KW"/>
</dbReference>
<proteinExistence type="predicted"/>
<sequence>MHFWQSLMTRLRGFMLQAFQKSAPPYKMACNPSQQPIKFNVDDLHRAMDLKDNIRNMSVVGQLGHGKSTLIDSLATAAGIIPCDDDIHMTYTREDEAQRGMTIKSSGISLYYKMTDVALEAFKGERNGNEYLINLIDSPGHVDFSSELTAALRITDGALVVVDCIDGVCIQTRNALRLALGERIPPVLALNKMDRCFLELQVGGEEAYQTFLNVIEEFNEYMKPFEDKVLGDVKVCPTKGNVVFSSGLYGWGFTLSNIAKIYASISGVDESTWMRKLWGENYYDSKTKAWTTKSTGSATCTRGFVKFCYEPIKKVIEAIMNDQKDQLRGMLTQIGVTMNNEEDELMGEALMKCIMQKWLPIATPLLEMMIFHLPSPQTAQRYRVENLYKGPLDDPYATAIRNCDPDGPLMLYVSKMIPTSDDKSRFFALGRVFAGRISAGLNVRIMGSRPSGYVDGEDKDMYVESVERTAICMGKKQETIKDVPCGNTVALFGLDEFITTGSATLTHEKETEAYPICGMKFSVSPVVRVIVQCKVESELPKLLKGLRSLAKSDPLVGYTREESGDYTIGVVGEMNLAICSKDLAEDYMGGVEILVSDPFVSLYETVVEKSSHLVMTKSRNGNNQLFMKARSLDDSLGYAIEIGEVGPFDDPDVRGRILSEEYGLEKYLGKNIWCFGPETNGQNMVVDMCKEDKSLKEIEDYIVAGFQEASKKGALANEPMKCISFEVRDAVLHDDASHLDGSEMVEAAKRAIYASQLTAQPRFMQPYYVVEFQASSEEEVDKSCKLVRKRGGFVHEKKKVNRPGKMVYDIWAYVPVLKSFGFSADLEEATSVKLIPQCVFEFWSVMRSDPLEVGSYAHALMTQIRKRKGLNEQMTPLSDFEDKL</sequence>
<dbReference type="PROSITE" id="PS51722">
    <property type="entry name" value="G_TR_2"/>
    <property type="match status" value="1"/>
</dbReference>
<dbReference type="FunFam" id="3.40.50.300:FF:000058">
    <property type="entry name" value="Translation elongation factor 2"/>
    <property type="match status" value="1"/>
</dbReference>
<dbReference type="GO" id="GO:0043022">
    <property type="term" value="F:ribosome binding"/>
    <property type="evidence" value="ECO:0000318"/>
    <property type="project" value="GO_Central"/>
</dbReference>
<protein>
    <recommendedName>
        <fullName evidence="7">Tr-type G domain-containing protein</fullName>
    </recommendedName>
</protein>
<dbReference type="Gene3D" id="2.40.30.10">
    <property type="entry name" value="Translation factors"/>
    <property type="match status" value="1"/>
</dbReference>
<dbReference type="Gene3D" id="3.40.50.300">
    <property type="entry name" value="P-loop containing nucleotide triphosphate hydrolases"/>
    <property type="match status" value="1"/>
</dbReference>
<dbReference type="GO" id="GO:0006414">
    <property type="term" value="P:translational elongation"/>
    <property type="evidence" value="ECO:0000318"/>
    <property type="project" value="GO_Central"/>
</dbReference>
<evidence type="ECO:0000313" key="9">
    <source>
        <dbReference type="Proteomes" id="UP000235145"/>
    </source>
</evidence>